<organism evidence="10 11">
    <name type="scientific">Ochrobactrum quorumnocens</name>
    <dbReference type="NCBI Taxonomy" id="271865"/>
    <lineage>
        <taxon>Bacteria</taxon>
        <taxon>Pseudomonadati</taxon>
        <taxon>Pseudomonadota</taxon>
        <taxon>Alphaproteobacteria</taxon>
        <taxon>Hyphomicrobiales</taxon>
        <taxon>Brucellaceae</taxon>
        <taxon>Brucella/Ochrobactrum group</taxon>
        <taxon>Ochrobactrum</taxon>
    </lineage>
</organism>
<evidence type="ECO:0000256" key="8">
    <source>
        <dbReference type="RuleBase" id="RU363032"/>
    </source>
</evidence>
<evidence type="ECO:0000313" key="10">
    <source>
        <dbReference type="EMBL" id="ASV84985.1"/>
    </source>
</evidence>
<accession>A0A248UE31</accession>
<dbReference type="KEGG" id="och:CES85_5789"/>
<dbReference type="Pfam" id="PF19300">
    <property type="entry name" value="BPD_transp_1_N"/>
    <property type="match status" value="1"/>
</dbReference>
<dbReference type="GO" id="GO:0055085">
    <property type="term" value="P:transmembrane transport"/>
    <property type="evidence" value="ECO:0007669"/>
    <property type="project" value="InterPro"/>
</dbReference>
<keyword evidence="3 8" id="KW-0813">Transport</keyword>
<feature type="transmembrane region" description="Helical" evidence="8">
    <location>
        <begin position="304"/>
        <end position="330"/>
    </location>
</feature>
<gene>
    <name evidence="10" type="ORF">CES85_5789</name>
</gene>
<evidence type="ECO:0000256" key="5">
    <source>
        <dbReference type="ARBA" id="ARBA00022692"/>
    </source>
</evidence>
<dbReference type="CDD" id="cd06261">
    <property type="entry name" value="TM_PBP2"/>
    <property type="match status" value="1"/>
</dbReference>
<sequence>MSNYLFKRLIAMPFLILGIVTMAFALTTITKGDPLTSIVAEQQMNNPEVVAAAKAKWGLDRSLPERYVIYLKNLVTGDMGTSFVTKRPVSTDLMARLPATMELVLSAMVLGSVVGILLGILAAYYRDSAIDHVARLFALLGSSLPVFWLGLAVLFIFSVKFELLPGPGRLDPRMAPPVAVTGFMTIDSLLAGNFAAFKNALAHLILPATVLGWTVAGTISRLVRANMLDVIGREFILTARAKGAGEFRVVFRHALRNILVPVLTVISYSFAYLITGAVLTETIFAWPGMGSYAVEAARSLDFPAIIGVTIVGGVMFLVTNLLTDVAYVLANPRVRLG</sequence>
<dbReference type="AlphaFoldDB" id="A0A248UE31"/>
<evidence type="ECO:0000256" key="1">
    <source>
        <dbReference type="ARBA" id="ARBA00004429"/>
    </source>
</evidence>
<dbReference type="PANTHER" id="PTHR43163:SF6">
    <property type="entry name" value="DIPEPTIDE TRANSPORT SYSTEM PERMEASE PROTEIN DPPB-RELATED"/>
    <property type="match status" value="1"/>
</dbReference>
<evidence type="ECO:0000313" key="11">
    <source>
        <dbReference type="Proteomes" id="UP000215256"/>
    </source>
</evidence>
<keyword evidence="4" id="KW-1003">Cell membrane</keyword>
<feature type="transmembrane region" description="Helical" evidence="8">
    <location>
        <begin position="136"/>
        <end position="158"/>
    </location>
</feature>
<evidence type="ECO:0000256" key="4">
    <source>
        <dbReference type="ARBA" id="ARBA00022475"/>
    </source>
</evidence>
<dbReference type="GO" id="GO:0005886">
    <property type="term" value="C:plasma membrane"/>
    <property type="evidence" value="ECO:0007669"/>
    <property type="project" value="UniProtKB-SubCell"/>
</dbReference>
<dbReference type="Pfam" id="PF00528">
    <property type="entry name" value="BPD_transp_1"/>
    <property type="match status" value="1"/>
</dbReference>
<evidence type="ECO:0000256" key="2">
    <source>
        <dbReference type="ARBA" id="ARBA00009306"/>
    </source>
</evidence>
<evidence type="ECO:0000256" key="3">
    <source>
        <dbReference type="ARBA" id="ARBA00022448"/>
    </source>
</evidence>
<dbReference type="SUPFAM" id="SSF161098">
    <property type="entry name" value="MetI-like"/>
    <property type="match status" value="1"/>
</dbReference>
<proteinExistence type="inferred from homology"/>
<feature type="transmembrane region" description="Helical" evidence="8">
    <location>
        <begin position="103"/>
        <end position="124"/>
    </location>
</feature>
<evidence type="ECO:0000256" key="6">
    <source>
        <dbReference type="ARBA" id="ARBA00022989"/>
    </source>
</evidence>
<name>A0A248UE31_9HYPH</name>
<evidence type="ECO:0000259" key="9">
    <source>
        <dbReference type="PROSITE" id="PS50928"/>
    </source>
</evidence>
<dbReference type="Proteomes" id="UP000215256">
    <property type="component" value="Chromosome 2"/>
</dbReference>
<dbReference type="PANTHER" id="PTHR43163">
    <property type="entry name" value="DIPEPTIDE TRANSPORT SYSTEM PERMEASE PROTEIN DPPB-RELATED"/>
    <property type="match status" value="1"/>
</dbReference>
<keyword evidence="6 8" id="KW-1133">Transmembrane helix</keyword>
<dbReference type="OrthoDB" id="9805855at2"/>
<dbReference type="InterPro" id="IPR000515">
    <property type="entry name" value="MetI-like"/>
</dbReference>
<dbReference type="RefSeq" id="WP_095445590.1">
    <property type="nucleotide sequence ID" value="NZ_CP022603.1"/>
</dbReference>
<dbReference type="EMBL" id="CP022603">
    <property type="protein sequence ID" value="ASV84985.1"/>
    <property type="molecule type" value="Genomic_DNA"/>
</dbReference>
<comment type="subcellular location">
    <subcellularLocation>
        <location evidence="1">Cell inner membrane</location>
        <topology evidence="1">Multi-pass membrane protein</topology>
    </subcellularLocation>
    <subcellularLocation>
        <location evidence="8">Cell membrane</location>
        <topology evidence="8">Multi-pass membrane protein</topology>
    </subcellularLocation>
</comment>
<feature type="transmembrane region" description="Helical" evidence="8">
    <location>
        <begin position="258"/>
        <end position="284"/>
    </location>
</feature>
<keyword evidence="5 8" id="KW-0812">Transmembrane</keyword>
<comment type="similarity">
    <text evidence="2 8">Belongs to the binding-protein-dependent transport system permease family.</text>
</comment>
<reference evidence="10 11" key="1">
    <citation type="submission" date="2017-07" db="EMBL/GenBank/DDBJ databases">
        <title>Phylogenetic study on the rhizospheric bacterium Ochrobactrum sp. A44.</title>
        <authorList>
            <person name="Krzyzanowska D.M."/>
            <person name="Ossowicki A."/>
            <person name="Rajewska M."/>
            <person name="Maciag T."/>
            <person name="Kaczynski Z."/>
            <person name="Czerwicka M."/>
            <person name="Jafra S."/>
        </authorList>
    </citation>
    <scope>NUCLEOTIDE SEQUENCE [LARGE SCALE GENOMIC DNA]</scope>
    <source>
        <strain evidence="10 11">A44</strain>
    </source>
</reference>
<dbReference type="InterPro" id="IPR035906">
    <property type="entry name" value="MetI-like_sf"/>
</dbReference>
<feature type="domain" description="ABC transmembrane type-1" evidence="9">
    <location>
        <begin position="97"/>
        <end position="327"/>
    </location>
</feature>
<dbReference type="PROSITE" id="PS50928">
    <property type="entry name" value="ABC_TM1"/>
    <property type="match status" value="1"/>
</dbReference>
<dbReference type="InterPro" id="IPR045621">
    <property type="entry name" value="BPD_transp_1_N"/>
</dbReference>
<evidence type="ECO:0000256" key="7">
    <source>
        <dbReference type="ARBA" id="ARBA00023136"/>
    </source>
</evidence>
<protein>
    <submittedName>
        <fullName evidence="10">Binding-protein-dependent transport system inner membrane component family protein</fullName>
    </submittedName>
</protein>
<dbReference type="Gene3D" id="1.10.3720.10">
    <property type="entry name" value="MetI-like"/>
    <property type="match status" value="1"/>
</dbReference>
<keyword evidence="7 8" id="KW-0472">Membrane</keyword>